<reference evidence="4" key="1">
    <citation type="submission" date="2017-02" db="UniProtKB">
        <authorList>
            <consortium name="WormBaseParasite"/>
        </authorList>
    </citation>
    <scope>IDENTIFICATION</scope>
</reference>
<keyword evidence="3" id="KW-1185">Reference proteome</keyword>
<proteinExistence type="predicted"/>
<dbReference type="Proteomes" id="UP000267096">
    <property type="component" value="Unassembled WGS sequence"/>
</dbReference>
<feature type="compositionally biased region" description="Basic and acidic residues" evidence="1">
    <location>
        <begin position="82"/>
        <end position="96"/>
    </location>
</feature>
<organism evidence="4">
    <name type="scientific">Anisakis simplex</name>
    <name type="common">Herring worm</name>
    <dbReference type="NCBI Taxonomy" id="6269"/>
    <lineage>
        <taxon>Eukaryota</taxon>
        <taxon>Metazoa</taxon>
        <taxon>Ecdysozoa</taxon>
        <taxon>Nematoda</taxon>
        <taxon>Chromadorea</taxon>
        <taxon>Rhabditida</taxon>
        <taxon>Spirurina</taxon>
        <taxon>Ascaridomorpha</taxon>
        <taxon>Ascaridoidea</taxon>
        <taxon>Anisakidae</taxon>
        <taxon>Anisakis</taxon>
        <taxon>Anisakis simplex complex</taxon>
    </lineage>
</organism>
<accession>A0A0M3J5N5</accession>
<protein>
    <submittedName>
        <fullName evidence="4">BZIP domain-containing protein</fullName>
    </submittedName>
</protein>
<evidence type="ECO:0000313" key="2">
    <source>
        <dbReference type="EMBL" id="VDK20454.1"/>
    </source>
</evidence>
<evidence type="ECO:0000256" key="1">
    <source>
        <dbReference type="SAM" id="MobiDB-lite"/>
    </source>
</evidence>
<feature type="region of interest" description="Disordered" evidence="1">
    <location>
        <begin position="1"/>
        <end position="50"/>
    </location>
</feature>
<name>A0A0M3J5N5_ANISI</name>
<dbReference type="AlphaFoldDB" id="A0A0M3J5N5"/>
<evidence type="ECO:0000313" key="4">
    <source>
        <dbReference type="WBParaSite" id="ASIM_0000286601-mRNA-1"/>
    </source>
</evidence>
<feature type="compositionally biased region" description="Polar residues" evidence="1">
    <location>
        <begin position="1"/>
        <end position="25"/>
    </location>
</feature>
<gene>
    <name evidence="2" type="ORF">ASIM_LOCUS2718</name>
</gene>
<dbReference type="WBParaSite" id="ASIM_0000286601-mRNA-1">
    <property type="protein sequence ID" value="ASIM_0000286601-mRNA-1"/>
    <property type="gene ID" value="ASIM_0000286601"/>
</dbReference>
<reference evidence="2 3" key="2">
    <citation type="submission" date="2018-11" db="EMBL/GenBank/DDBJ databases">
        <authorList>
            <consortium name="Pathogen Informatics"/>
        </authorList>
    </citation>
    <scope>NUCLEOTIDE SEQUENCE [LARGE SCALE GENOMIC DNA]</scope>
</reference>
<sequence length="154" mass="17117">MAKSTFLSSTHQNSQTPSTYLSNGSSHGGEGVYTNGTSTKTKDPYSDDPFLAEYTPNISLIQLGEPMYSTKGPNGIGQKWDNSTDKETKRADKADSEVQQIKTTRKKQLQKSVIDEYVQRNKHKVSFSFGQILTSLYFSHCFVLNTVDVFGCVV</sequence>
<feature type="region of interest" description="Disordered" evidence="1">
    <location>
        <begin position="69"/>
        <end position="103"/>
    </location>
</feature>
<evidence type="ECO:0000313" key="3">
    <source>
        <dbReference type="Proteomes" id="UP000267096"/>
    </source>
</evidence>
<dbReference type="EMBL" id="UYRR01003788">
    <property type="protein sequence ID" value="VDK20454.1"/>
    <property type="molecule type" value="Genomic_DNA"/>
</dbReference>